<accession>A0AA88DP05</accession>
<evidence type="ECO:0000313" key="2">
    <source>
        <dbReference type="Proteomes" id="UP001187192"/>
    </source>
</evidence>
<gene>
    <name evidence="1" type="ORF">TIFTF001_027879</name>
</gene>
<comment type="caution">
    <text evidence="1">The sequence shown here is derived from an EMBL/GenBank/DDBJ whole genome shotgun (WGS) entry which is preliminary data.</text>
</comment>
<protein>
    <submittedName>
        <fullName evidence="1">Uncharacterized protein</fullName>
    </submittedName>
</protein>
<dbReference type="EMBL" id="BTGU01000081">
    <property type="protein sequence ID" value="GMN58778.1"/>
    <property type="molecule type" value="Genomic_DNA"/>
</dbReference>
<evidence type="ECO:0000313" key="1">
    <source>
        <dbReference type="EMBL" id="GMN58778.1"/>
    </source>
</evidence>
<proteinExistence type="predicted"/>
<keyword evidence="2" id="KW-1185">Reference proteome</keyword>
<sequence length="171" mass="19313">MKKIQPPEKIRPDQISLVSYRPFWGYQVDLPSLPLGCRSPNQLSFGDLEQTTIGIQGTGSSNTSPTTTEPPLRWARTPTTLHHLTPDVRYLSLYMSLFLLLCQLPSPDRTDTVLASCASTNICTRVPPHHPTSRARDIHLVEVKYSYTQRMSTSWDHSEYDPSRSPECPDS</sequence>
<name>A0AA88DP05_FICCA</name>
<reference evidence="1" key="1">
    <citation type="submission" date="2023-07" db="EMBL/GenBank/DDBJ databases">
        <title>draft genome sequence of fig (Ficus carica).</title>
        <authorList>
            <person name="Takahashi T."/>
            <person name="Nishimura K."/>
        </authorList>
    </citation>
    <scope>NUCLEOTIDE SEQUENCE</scope>
</reference>
<dbReference type="AlphaFoldDB" id="A0AA88DP05"/>
<dbReference type="Proteomes" id="UP001187192">
    <property type="component" value="Unassembled WGS sequence"/>
</dbReference>
<organism evidence="1 2">
    <name type="scientific">Ficus carica</name>
    <name type="common">Common fig</name>
    <dbReference type="NCBI Taxonomy" id="3494"/>
    <lineage>
        <taxon>Eukaryota</taxon>
        <taxon>Viridiplantae</taxon>
        <taxon>Streptophyta</taxon>
        <taxon>Embryophyta</taxon>
        <taxon>Tracheophyta</taxon>
        <taxon>Spermatophyta</taxon>
        <taxon>Magnoliopsida</taxon>
        <taxon>eudicotyledons</taxon>
        <taxon>Gunneridae</taxon>
        <taxon>Pentapetalae</taxon>
        <taxon>rosids</taxon>
        <taxon>fabids</taxon>
        <taxon>Rosales</taxon>
        <taxon>Moraceae</taxon>
        <taxon>Ficeae</taxon>
        <taxon>Ficus</taxon>
    </lineage>
</organism>